<evidence type="ECO:0000256" key="3">
    <source>
        <dbReference type="ARBA" id="ARBA00007812"/>
    </source>
</evidence>
<dbReference type="GO" id="GO:0000949">
    <property type="term" value="P:aromatic amino acid family catabolic process to alcohol via Ehrlich pathway"/>
    <property type="evidence" value="ECO:0007669"/>
    <property type="project" value="TreeGrafter"/>
</dbReference>
<dbReference type="InterPro" id="IPR012000">
    <property type="entry name" value="Thiamin_PyroP_enz_cen_dom"/>
</dbReference>
<feature type="binding site" evidence="11">
    <location>
        <position position="481"/>
    </location>
    <ligand>
        <name>Mg(2+)</name>
        <dbReference type="ChEBI" id="CHEBI:18420"/>
    </ligand>
</feature>
<dbReference type="GO" id="GO:0004737">
    <property type="term" value="F:pyruvate decarboxylase activity"/>
    <property type="evidence" value="ECO:0007669"/>
    <property type="project" value="UniProtKB-EC"/>
</dbReference>
<comment type="caution">
    <text evidence="16">The sequence shown here is derived from an EMBL/GenBank/DDBJ whole genome shotgun (WGS) entry which is preliminary data.</text>
</comment>
<keyword evidence="17" id="KW-1185">Reference proteome</keyword>
<evidence type="ECO:0000256" key="2">
    <source>
        <dbReference type="ARBA" id="ARBA00001964"/>
    </source>
</evidence>
<dbReference type="SUPFAM" id="SSF52518">
    <property type="entry name" value="Thiamin diphosphate-binding fold (THDP-binding)"/>
    <property type="match status" value="2"/>
</dbReference>
<reference evidence="16" key="1">
    <citation type="submission" date="2019-04" db="EMBL/GenBank/DDBJ databases">
        <title>Sequencing of skin fungus with MAO and IRED activity.</title>
        <authorList>
            <person name="Marsaioli A.J."/>
            <person name="Bonatto J.M.C."/>
            <person name="Reis Junior O."/>
        </authorList>
    </citation>
    <scope>NUCLEOTIDE SEQUENCE</scope>
    <source>
        <strain evidence="16">30M1</strain>
    </source>
</reference>
<keyword evidence="10" id="KW-0456">Lyase</keyword>
<keyword evidence="6 11" id="KW-0479">Metal-binding</keyword>
<evidence type="ECO:0000259" key="15">
    <source>
        <dbReference type="Pfam" id="PF02776"/>
    </source>
</evidence>
<dbReference type="Pfam" id="PF00205">
    <property type="entry name" value="TPP_enzyme_M"/>
    <property type="match status" value="1"/>
</dbReference>
<dbReference type="Pfam" id="PF02775">
    <property type="entry name" value="TPP_enzyme_C"/>
    <property type="match status" value="1"/>
</dbReference>
<keyword evidence="9 12" id="KW-0786">Thiamine pyrophosphate</keyword>
<dbReference type="Gene3D" id="3.40.50.970">
    <property type="match status" value="2"/>
</dbReference>
<dbReference type="Pfam" id="PF02776">
    <property type="entry name" value="TPP_enzyme_N"/>
    <property type="match status" value="1"/>
</dbReference>
<feature type="binding site" evidence="11">
    <location>
        <position position="479"/>
    </location>
    <ligand>
        <name>Mg(2+)</name>
        <dbReference type="ChEBI" id="CHEBI:18420"/>
    </ligand>
</feature>
<comment type="cofactor">
    <cofactor evidence="2">
        <name>thiamine diphosphate</name>
        <dbReference type="ChEBI" id="CHEBI:58937"/>
    </cofactor>
</comment>
<evidence type="ECO:0000256" key="5">
    <source>
        <dbReference type="ARBA" id="ARBA00014422"/>
    </source>
</evidence>
<dbReference type="SUPFAM" id="SSF52467">
    <property type="entry name" value="DHS-like NAD/FAD-binding domain"/>
    <property type="match status" value="1"/>
</dbReference>
<evidence type="ECO:0000256" key="4">
    <source>
        <dbReference type="ARBA" id="ARBA00013202"/>
    </source>
</evidence>
<dbReference type="InterPro" id="IPR029061">
    <property type="entry name" value="THDP-binding"/>
</dbReference>
<organism evidence="16 17">
    <name type="scientific">Curvularia kusanoi</name>
    <name type="common">Cochliobolus kusanoi</name>
    <dbReference type="NCBI Taxonomy" id="90978"/>
    <lineage>
        <taxon>Eukaryota</taxon>
        <taxon>Fungi</taxon>
        <taxon>Dikarya</taxon>
        <taxon>Ascomycota</taxon>
        <taxon>Pezizomycotina</taxon>
        <taxon>Dothideomycetes</taxon>
        <taxon>Pleosporomycetidae</taxon>
        <taxon>Pleosporales</taxon>
        <taxon>Pleosporineae</taxon>
        <taxon>Pleosporaceae</taxon>
        <taxon>Curvularia</taxon>
    </lineage>
</organism>
<dbReference type="InterPro" id="IPR047214">
    <property type="entry name" value="TPP_PDC_IPDC"/>
</dbReference>
<dbReference type="Proteomes" id="UP000801428">
    <property type="component" value="Unassembled WGS sequence"/>
</dbReference>
<dbReference type="GO" id="GO:0030976">
    <property type="term" value="F:thiamine pyrophosphate binding"/>
    <property type="evidence" value="ECO:0007669"/>
    <property type="project" value="InterPro"/>
</dbReference>
<dbReference type="FunFam" id="3.40.50.970:FF:000019">
    <property type="entry name" value="Pyruvate decarboxylase isozyme"/>
    <property type="match status" value="1"/>
</dbReference>
<evidence type="ECO:0000256" key="11">
    <source>
        <dbReference type="PIRSR" id="PIRSR036565-2"/>
    </source>
</evidence>
<comment type="similarity">
    <text evidence="3 12">Belongs to the TPP enzyme family.</text>
</comment>
<dbReference type="CDD" id="cd07038">
    <property type="entry name" value="TPP_PYR_PDC_IPDC_like"/>
    <property type="match status" value="1"/>
</dbReference>
<name>A0A9P4TME7_CURKU</name>
<proteinExistence type="inferred from homology"/>
<protein>
    <recommendedName>
        <fullName evidence="5">Pyruvate decarboxylase</fullName>
        <ecNumber evidence="4">4.1.1.1</ecNumber>
    </recommendedName>
</protein>
<dbReference type="GO" id="GO:0005634">
    <property type="term" value="C:nucleus"/>
    <property type="evidence" value="ECO:0007669"/>
    <property type="project" value="TreeGrafter"/>
</dbReference>
<evidence type="ECO:0000259" key="14">
    <source>
        <dbReference type="Pfam" id="PF02775"/>
    </source>
</evidence>
<dbReference type="OrthoDB" id="308383at2759"/>
<evidence type="ECO:0000256" key="12">
    <source>
        <dbReference type="RuleBase" id="RU362132"/>
    </source>
</evidence>
<evidence type="ECO:0000313" key="16">
    <source>
        <dbReference type="EMBL" id="KAF3008541.1"/>
    </source>
</evidence>
<dbReference type="Gene3D" id="3.40.50.1220">
    <property type="entry name" value="TPP-binding domain"/>
    <property type="match status" value="1"/>
</dbReference>
<feature type="domain" description="Thiamine pyrophosphate enzyme TPP-binding" evidence="14">
    <location>
        <begin position="404"/>
        <end position="487"/>
    </location>
</feature>
<dbReference type="AlphaFoldDB" id="A0A9P4TME7"/>
<evidence type="ECO:0000256" key="7">
    <source>
        <dbReference type="ARBA" id="ARBA00022793"/>
    </source>
</evidence>
<evidence type="ECO:0000313" key="17">
    <source>
        <dbReference type="Proteomes" id="UP000801428"/>
    </source>
</evidence>
<evidence type="ECO:0000256" key="10">
    <source>
        <dbReference type="ARBA" id="ARBA00023239"/>
    </source>
</evidence>
<dbReference type="InterPro" id="IPR029035">
    <property type="entry name" value="DHS-like_NAD/FAD-binding_dom"/>
</dbReference>
<dbReference type="PANTHER" id="PTHR43452:SF30">
    <property type="entry name" value="PYRUVATE DECARBOXYLASE ISOZYME 1-RELATED"/>
    <property type="match status" value="1"/>
</dbReference>
<gene>
    <name evidence="16" type="ORF">E8E13_006536</name>
</gene>
<sequence length="599" mass="64779">MAESTPEKITLGRYMWERLHQVGVSTIFGVPGDFNLQFLDSIYDVQGLNFITNQNELNAAYAADGYARVKNAPGCLVTTHGVGELSAINGVAGAMSEHVKLIHVVGQTTRAMQKNHMMIHHSIGRTPDHQTYNRCSEPVRFAAAELWDISTAPAEIDRVIRECFIKSGPVYIFLPLDLSAEQVPASLLATPIDTSPHVDSTAQNAAVEAILSALHSAKHPSILIDALVQRFSATRSASTLISSLRVPFFSTNMGKGIIDETSPHYVGVWNGAVGTPGVRAAAEAADLLLVLGYLPCDTNSGGFSRAVDASKTVFIDPHSVTVCGKEYKDTSMAPLLAALVAALPSTPLHTVPHPTLPPPRTPRDKDAEHITQSWLWPQIEAFLRPGDIVVGETGTSVFGLCDIKFPANTQFIAQVYYGSIGYAMAATLGIEVARRECEGAKGKGRTVLITGDGSMALTIQEIGTMIKANLAPIIFVINNEGYTVERLIWGAQQPYNDIVPHSYAHLLPLYHHPTPSSSFHTATQKHQLTTVLATPSLASPENVQLVELVVPKLDTSWRLGAQLAWRGEQDAKRLEREGVVDAYGGWGLEEGSRGSVKWS</sequence>
<dbReference type="EMBL" id="SWKU01000003">
    <property type="protein sequence ID" value="KAF3008541.1"/>
    <property type="molecule type" value="Genomic_DNA"/>
</dbReference>
<keyword evidence="8 11" id="KW-0460">Magnesium</keyword>
<feature type="domain" description="Thiamine pyrophosphate enzyme central" evidence="13">
    <location>
        <begin position="207"/>
        <end position="329"/>
    </location>
</feature>
<dbReference type="CDD" id="cd02005">
    <property type="entry name" value="TPP_PDC_IPDC"/>
    <property type="match status" value="1"/>
</dbReference>
<dbReference type="InterPro" id="IPR012001">
    <property type="entry name" value="Thiamin_PyroP_enz_TPP-bd_dom"/>
</dbReference>
<comment type="cofactor">
    <cofactor evidence="11">
        <name>Mg(2+)</name>
        <dbReference type="ChEBI" id="CHEBI:18420"/>
    </cofactor>
    <text evidence="11">Binds 1 Mg(2+) per subunit.</text>
</comment>
<comment type="catalytic activity">
    <reaction evidence="1">
        <text>a 2-oxocarboxylate + H(+) = an aldehyde + CO2</text>
        <dbReference type="Rhea" id="RHEA:11628"/>
        <dbReference type="ChEBI" id="CHEBI:15378"/>
        <dbReference type="ChEBI" id="CHEBI:16526"/>
        <dbReference type="ChEBI" id="CHEBI:17478"/>
        <dbReference type="ChEBI" id="CHEBI:35179"/>
        <dbReference type="EC" id="4.1.1.1"/>
    </reaction>
</comment>
<evidence type="ECO:0000256" key="8">
    <source>
        <dbReference type="ARBA" id="ARBA00022842"/>
    </source>
</evidence>
<dbReference type="InterPro" id="IPR047213">
    <property type="entry name" value="TPP_PYR_PDC_IPDC-like"/>
</dbReference>
<evidence type="ECO:0000259" key="13">
    <source>
        <dbReference type="Pfam" id="PF00205"/>
    </source>
</evidence>
<dbReference type="InterPro" id="IPR011766">
    <property type="entry name" value="TPP_enzyme_TPP-bd"/>
</dbReference>
<dbReference type="GO" id="GO:0005829">
    <property type="term" value="C:cytosol"/>
    <property type="evidence" value="ECO:0007669"/>
    <property type="project" value="TreeGrafter"/>
</dbReference>
<evidence type="ECO:0000256" key="9">
    <source>
        <dbReference type="ARBA" id="ARBA00023052"/>
    </source>
</evidence>
<feature type="binding site" evidence="11">
    <location>
        <position position="452"/>
    </location>
    <ligand>
        <name>Mg(2+)</name>
        <dbReference type="ChEBI" id="CHEBI:18420"/>
    </ligand>
</feature>
<evidence type="ECO:0000256" key="6">
    <source>
        <dbReference type="ARBA" id="ARBA00022723"/>
    </source>
</evidence>
<keyword evidence="7" id="KW-0210">Decarboxylase</keyword>
<dbReference type="FunFam" id="3.40.50.970:FF:000024">
    <property type="entry name" value="Pyruvate decarboxylase isozyme"/>
    <property type="match status" value="1"/>
</dbReference>
<dbReference type="EC" id="4.1.1.1" evidence="4"/>
<dbReference type="GO" id="GO:0000287">
    <property type="term" value="F:magnesium ion binding"/>
    <property type="evidence" value="ECO:0007669"/>
    <property type="project" value="InterPro"/>
</dbReference>
<evidence type="ECO:0000256" key="1">
    <source>
        <dbReference type="ARBA" id="ARBA00001041"/>
    </source>
</evidence>
<dbReference type="PANTHER" id="PTHR43452">
    <property type="entry name" value="PYRUVATE DECARBOXYLASE"/>
    <property type="match status" value="1"/>
</dbReference>
<accession>A0A9P4TME7</accession>
<dbReference type="InterPro" id="IPR012110">
    <property type="entry name" value="PDC/IPDC-like"/>
</dbReference>
<feature type="domain" description="Thiamine pyrophosphate enzyme N-terminal TPP-binding" evidence="15">
    <location>
        <begin position="10"/>
        <end position="118"/>
    </location>
</feature>
<dbReference type="PIRSF" id="PIRSF036565">
    <property type="entry name" value="Pyruvt_ip_decrb"/>
    <property type="match status" value="1"/>
</dbReference>